<reference evidence="2 3" key="2">
    <citation type="submission" date="2024-10" db="EMBL/GenBank/DDBJ databases">
        <authorList>
            <person name="Ryan C."/>
        </authorList>
    </citation>
    <scope>NUCLEOTIDE SEQUENCE [LARGE SCALE GENOMIC DNA]</scope>
</reference>
<dbReference type="AlphaFoldDB" id="A0ABC9BBU2"/>
<evidence type="ECO:0000259" key="1">
    <source>
        <dbReference type="Pfam" id="PF07762"/>
    </source>
</evidence>
<dbReference type="Pfam" id="PF07762">
    <property type="entry name" value="DUF1618"/>
    <property type="match status" value="1"/>
</dbReference>
<sequence length="473" mass="52450">MISIACVSRAPKPTSMNLLKRLGLGRSFDGLSLLRPRPSNGLRSVNPVPASSSAGKDASRWVMLNSLVRQMDDSVAADARTVAEARTATRSHLRVALGHSPPPASSFLYYDVVDCGPGYKACTYDPTIITSNGDSVLFVLKHTVAGSNYFVYTAGAAVGRPPSLSLVPARIIRLGAWQRSKASLTPENTGILRCGDEEVLVAQLDNSSDDQGPMNKANLAVFRLGDREWEFKTAVPIVAEPGGKATIPWRGSENDKVVGVRDRFMCWVHYRNGVLVCDMAEEHLQLQYVPMPVVPPSWKDDYEDGNRPPIEDSRNLFGTDDGVLRFVSIDLRCCCGGFGMSSCEHTRSAFMLTTWSLSLETDGPMTWVKDTVLHCEELWALHGYEGLPRVHPECPILSLQNSDVVCFRVSEDDFTWMVEVDTRSKTLLSVVCCTTDAQKRYPHFPVKVDYHYGRIGLQYRSQDRLSTGRCDRY</sequence>
<feature type="domain" description="DUF1618" evidence="1">
    <location>
        <begin position="267"/>
        <end position="406"/>
    </location>
</feature>
<dbReference type="Proteomes" id="UP001497457">
    <property type="component" value="Chromosome 24b"/>
</dbReference>
<dbReference type="EMBL" id="OZ075134">
    <property type="protein sequence ID" value="CAL4994994.1"/>
    <property type="molecule type" value="Genomic_DNA"/>
</dbReference>
<keyword evidence="3" id="KW-1185">Reference proteome</keyword>
<evidence type="ECO:0000313" key="2">
    <source>
        <dbReference type="EMBL" id="CAL4994994.1"/>
    </source>
</evidence>
<dbReference type="PANTHER" id="PTHR33074:SF76">
    <property type="entry name" value="OS11G0569701 PROTEIN"/>
    <property type="match status" value="1"/>
</dbReference>
<dbReference type="InterPro" id="IPR011676">
    <property type="entry name" value="DUF1618"/>
</dbReference>
<evidence type="ECO:0000313" key="3">
    <source>
        <dbReference type="Proteomes" id="UP001497457"/>
    </source>
</evidence>
<name>A0ABC9BBU2_9POAL</name>
<protein>
    <recommendedName>
        <fullName evidence="1">DUF1618 domain-containing protein</fullName>
    </recommendedName>
</protein>
<organism evidence="2 3">
    <name type="scientific">Urochloa decumbens</name>
    <dbReference type="NCBI Taxonomy" id="240449"/>
    <lineage>
        <taxon>Eukaryota</taxon>
        <taxon>Viridiplantae</taxon>
        <taxon>Streptophyta</taxon>
        <taxon>Embryophyta</taxon>
        <taxon>Tracheophyta</taxon>
        <taxon>Spermatophyta</taxon>
        <taxon>Magnoliopsida</taxon>
        <taxon>Liliopsida</taxon>
        <taxon>Poales</taxon>
        <taxon>Poaceae</taxon>
        <taxon>PACMAD clade</taxon>
        <taxon>Panicoideae</taxon>
        <taxon>Panicodae</taxon>
        <taxon>Paniceae</taxon>
        <taxon>Melinidinae</taxon>
        <taxon>Urochloa</taxon>
    </lineage>
</organism>
<proteinExistence type="predicted"/>
<dbReference type="PANTHER" id="PTHR33074">
    <property type="entry name" value="EXPRESSED PROTEIN-RELATED"/>
    <property type="match status" value="1"/>
</dbReference>
<gene>
    <name evidence="2" type="ORF">URODEC1_LOCUS62167</name>
</gene>
<accession>A0ABC9BBU2</accession>
<reference evidence="3" key="1">
    <citation type="submission" date="2024-06" db="EMBL/GenBank/DDBJ databases">
        <authorList>
            <person name="Ryan C."/>
        </authorList>
    </citation>
    <scope>NUCLEOTIDE SEQUENCE [LARGE SCALE GENOMIC DNA]</scope>
</reference>